<dbReference type="InterPro" id="IPR006311">
    <property type="entry name" value="TAT_signal"/>
</dbReference>
<gene>
    <name evidence="3" type="ORF">GCM10012286_15510</name>
</gene>
<proteinExistence type="predicted"/>
<dbReference type="Proteomes" id="UP000656881">
    <property type="component" value="Unassembled WGS sequence"/>
</dbReference>
<evidence type="ECO:0000256" key="2">
    <source>
        <dbReference type="SAM" id="SignalP"/>
    </source>
</evidence>
<evidence type="ECO:0000256" key="1">
    <source>
        <dbReference type="SAM" id="MobiDB-lite"/>
    </source>
</evidence>
<sequence length="265" mass="27968">MRKLVRRHLGKVVAGGALAVAATAALLAVTLPEQAGADDSGDRAAAGSARQDAAVGREGVVEAAPEEGTKGIGSDPLTDAETELAQKAALNSNGLRSSARDVEGDRGPQRLSTNLAESEPDDSGADAPRRAQIVYYDYKKDTVITKTVNLDSGKVESTQQAQNVQPPPGKEELTEAAQLLIADEHGKGLKQDYKKATGKDLSGPGELELSGFVFRKETIKNVPSDLTECGKHRCLQVVTKVKNGPWIDTRSFVVDLSARTVGRLG</sequence>
<organism evidence="3 4">
    <name type="scientific">Streptomyces lasiicapitis</name>
    <dbReference type="NCBI Taxonomy" id="1923961"/>
    <lineage>
        <taxon>Bacteria</taxon>
        <taxon>Bacillati</taxon>
        <taxon>Actinomycetota</taxon>
        <taxon>Actinomycetes</taxon>
        <taxon>Kitasatosporales</taxon>
        <taxon>Streptomycetaceae</taxon>
        <taxon>Streptomyces</taxon>
    </lineage>
</organism>
<evidence type="ECO:0008006" key="5">
    <source>
        <dbReference type="Google" id="ProtNLM"/>
    </source>
</evidence>
<name>A0ABQ2LL45_9ACTN</name>
<evidence type="ECO:0000313" key="3">
    <source>
        <dbReference type="EMBL" id="GGO39255.1"/>
    </source>
</evidence>
<dbReference type="EMBL" id="BMNG01000003">
    <property type="protein sequence ID" value="GGO39255.1"/>
    <property type="molecule type" value="Genomic_DNA"/>
</dbReference>
<dbReference type="SUPFAM" id="SSF54416">
    <property type="entry name" value="Amine oxidase N-terminal region"/>
    <property type="match status" value="1"/>
</dbReference>
<feature type="chain" id="PRO_5046811909" description="Tat pathway signal sequence domain protein" evidence="2">
    <location>
        <begin position="38"/>
        <end position="265"/>
    </location>
</feature>
<dbReference type="Gene3D" id="3.10.450.40">
    <property type="match status" value="1"/>
</dbReference>
<protein>
    <recommendedName>
        <fullName evidence="5">Tat pathway signal sequence domain protein</fullName>
    </recommendedName>
</protein>
<feature type="compositionally biased region" description="Basic and acidic residues" evidence="1">
    <location>
        <begin position="98"/>
        <end position="108"/>
    </location>
</feature>
<keyword evidence="2" id="KW-0732">Signal</keyword>
<feature type="region of interest" description="Disordered" evidence="1">
    <location>
        <begin position="36"/>
        <end position="77"/>
    </location>
</feature>
<keyword evidence="4" id="KW-1185">Reference proteome</keyword>
<feature type="compositionally biased region" description="Low complexity" evidence="1">
    <location>
        <begin position="36"/>
        <end position="63"/>
    </location>
</feature>
<dbReference type="PROSITE" id="PS51318">
    <property type="entry name" value="TAT"/>
    <property type="match status" value="1"/>
</dbReference>
<evidence type="ECO:0000313" key="4">
    <source>
        <dbReference type="Proteomes" id="UP000656881"/>
    </source>
</evidence>
<comment type="caution">
    <text evidence="3">The sequence shown here is derived from an EMBL/GenBank/DDBJ whole genome shotgun (WGS) entry which is preliminary data.</text>
</comment>
<dbReference type="InterPro" id="IPR016182">
    <property type="entry name" value="Cu_amine_oxidase_N-reg"/>
</dbReference>
<dbReference type="RefSeq" id="WP_229696773.1">
    <property type="nucleotide sequence ID" value="NZ_BMNG01000003.1"/>
</dbReference>
<feature type="region of interest" description="Disordered" evidence="1">
    <location>
        <begin position="90"/>
        <end position="129"/>
    </location>
</feature>
<feature type="signal peptide" evidence="2">
    <location>
        <begin position="1"/>
        <end position="37"/>
    </location>
</feature>
<reference evidence="4" key="1">
    <citation type="journal article" date="2019" name="Int. J. Syst. Evol. Microbiol.">
        <title>The Global Catalogue of Microorganisms (GCM) 10K type strain sequencing project: providing services to taxonomists for standard genome sequencing and annotation.</title>
        <authorList>
            <consortium name="The Broad Institute Genomics Platform"/>
            <consortium name="The Broad Institute Genome Sequencing Center for Infectious Disease"/>
            <person name="Wu L."/>
            <person name="Ma J."/>
        </authorList>
    </citation>
    <scope>NUCLEOTIDE SEQUENCE [LARGE SCALE GENOMIC DNA]</scope>
    <source>
        <strain evidence="4">CGMCC 4.7349</strain>
    </source>
</reference>
<accession>A0ABQ2LL45</accession>